<reference evidence="2 3" key="1">
    <citation type="journal article" date="2025" name="Microbiol. Resour. Announc.">
        <title>Draft genome sequences for Neonectria magnoliae and Neonectria punicea, canker pathogens of Liriodendron tulipifera and Acer saccharum in West Virginia.</title>
        <authorList>
            <person name="Petronek H.M."/>
            <person name="Kasson M.T."/>
            <person name="Metheny A.M."/>
            <person name="Stauder C.M."/>
            <person name="Lovett B."/>
            <person name="Lynch S.C."/>
            <person name="Garnas J.R."/>
            <person name="Kasson L.R."/>
            <person name="Stajich J.E."/>
        </authorList>
    </citation>
    <scope>NUCLEOTIDE SEQUENCE [LARGE SCALE GENOMIC DNA]</scope>
    <source>
        <strain evidence="2 3">NRRL 64653</strain>
    </source>
</reference>
<evidence type="ECO:0000313" key="3">
    <source>
        <dbReference type="Proteomes" id="UP001498476"/>
    </source>
</evidence>
<keyword evidence="3" id="KW-1185">Reference proteome</keyword>
<sequence>MIVGILSLLAKLLNVPDLDHIQNAIVNPHTETKTATEHTARAISTLREELNAAARAIQTNTAAAKDGIDAAQAANSTAKEALETGKMTLKMARDMKAQGPMNQGNVAQTYASVVARGGLAASIHNPRNQRTSPIQTLREIIVNIRDPVTIANIRAMSPRSLKAHVDRAIEQSSNENIDKLRAVSANQLKSGDLSIKTATTADIEALRQFAEDWESRIGNGATLNGHGSFADLQVELLRDNKPFIPTAEIKHMSWLTRSSANKSASSVIVEFLKAEDANKIIDEELIWQGEEPSARQRQHAATARKSMRLESDR</sequence>
<accession>A0ABR1GZQ1</accession>
<dbReference type="Proteomes" id="UP001498476">
    <property type="component" value="Unassembled WGS sequence"/>
</dbReference>
<evidence type="ECO:0000256" key="1">
    <source>
        <dbReference type="SAM" id="MobiDB-lite"/>
    </source>
</evidence>
<protein>
    <submittedName>
        <fullName evidence="2">Uncharacterized protein</fullName>
    </submittedName>
</protein>
<proteinExistence type="predicted"/>
<evidence type="ECO:0000313" key="2">
    <source>
        <dbReference type="EMBL" id="KAK7414308.1"/>
    </source>
</evidence>
<gene>
    <name evidence="2" type="ORF">QQX98_006825</name>
</gene>
<name>A0ABR1GZQ1_9HYPO</name>
<organism evidence="2 3">
    <name type="scientific">Neonectria punicea</name>
    <dbReference type="NCBI Taxonomy" id="979145"/>
    <lineage>
        <taxon>Eukaryota</taxon>
        <taxon>Fungi</taxon>
        <taxon>Dikarya</taxon>
        <taxon>Ascomycota</taxon>
        <taxon>Pezizomycotina</taxon>
        <taxon>Sordariomycetes</taxon>
        <taxon>Hypocreomycetidae</taxon>
        <taxon>Hypocreales</taxon>
        <taxon>Nectriaceae</taxon>
        <taxon>Neonectria</taxon>
    </lineage>
</organism>
<dbReference type="EMBL" id="JAZAVJ010000106">
    <property type="protein sequence ID" value="KAK7414308.1"/>
    <property type="molecule type" value="Genomic_DNA"/>
</dbReference>
<comment type="caution">
    <text evidence="2">The sequence shown here is derived from an EMBL/GenBank/DDBJ whole genome shotgun (WGS) entry which is preliminary data.</text>
</comment>
<feature type="region of interest" description="Disordered" evidence="1">
    <location>
        <begin position="291"/>
        <end position="313"/>
    </location>
</feature>